<dbReference type="Proteomes" id="UP000316313">
    <property type="component" value="Chromosome"/>
</dbReference>
<feature type="signal peptide" evidence="1">
    <location>
        <begin position="1"/>
        <end position="23"/>
    </location>
</feature>
<dbReference type="InterPro" id="IPR013766">
    <property type="entry name" value="Thioredoxin_domain"/>
</dbReference>
<evidence type="ECO:0000259" key="2">
    <source>
        <dbReference type="PROSITE" id="PS51352"/>
    </source>
</evidence>
<dbReference type="OrthoDB" id="7629852at2"/>
<dbReference type="Gene3D" id="3.40.30.10">
    <property type="entry name" value="Glutaredoxin"/>
    <property type="match status" value="1"/>
</dbReference>
<keyword evidence="1" id="KW-0732">Signal</keyword>
<name>A0A4Y6UIV9_9PROT</name>
<accession>A0A4Y6UIV9</accession>
<evidence type="ECO:0000313" key="3">
    <source>
        <dbReference type="EMBL" id="QDH16297.1"/>
    </source>
</evidence>
<dbReference type="AlphaFoldDB" id="A0A4Y6UIV9"/>
<reference evidence="3 4" key="1">
    <citation type="submission" date="2019-03" db="EMBL/GenBank/DDBJ databases">
        <title>The complete genome sequence of Swingsia samuiensis NBRC107927(T).</title>
        <authorList>
            <person name="Chua K.-O."/>
            <person name="Chan K.-G."/>
            <person name="See-Too W.-S."/>
        </authorList>
    </citation>
    <scope>NUCLEOTIDE SEQUENCE [LARGE SCALE GENOMIC DNA]</scope>
    <source>
        <strain evidence="3 4">AH83</strain>
    </source>
</reference>
<feature type="chain" id="PRO_5021382994" evidence="1">
    <location>
        <begin position="24"/>
        <end position="169"/>
    </location>
</feature>
<proteinExistence type="predicted"/>
<dbReference type="PROSITE" id="PS51352">
    <property type="entry name" value="THIOREDOXIN_2"/>
    <property type="match status" value="1"/>
</dbReference>
<feature type="domain" description="Thioredoxin" evidence="2">
    <location>
        <begin position="30"/>
        <end position="167"/>
    </location>
</feature>
<gene>
    <name evidence="3" type="ORF">E3D00_00950</name>
</gene>
<organism evidence="3 4">
    <name type="scientific">Swingsia samuiensis</name>
    <dbReference type="NCBI Taxonomy" id="1293412"/>
    <lineage>
        <taxon>Bacteria</taxon>
        <taxon>Pseudomonadati</taxon>
        <taxon>Pseudomonadota</taxon>
        <taxon>Alphaproteobacteria</taxon>
        <taxon>Acetobacterales</taxon>
        <taxon>Acetobacteraceae</taxon>
        <taxon>Swingsia</taxon>
    </lineage>
</organism>
<dbReference type="EMBL" id="CP038141">
    <property type="protein sequence ID" value="QDH16297.1"/>
    <property type="molecule type" value="Genomic_DNA"/>
</dbReference>
<evidence type="ECO:0000313" key="4">
    <source>
        <dbReference type="Proteomes" id="UP000316313"/>
    </source>
</evidence>
<sequence length="169" mass="18737">MRIVYKILSLTSLFIPLSSPSYSHTIAPPTLREQSAPFVATPYPSANLAHTQVQQAFVLAAKTHRNVLLDFGGNWCPDCKMLAGVFELPDAKKWLDQNFVLVPINVEKFNTNLDIPQKYNVSITAVPTVLIITPNGHLLNQNDAETLGNARAMSPQAVINLIAEWDNRQ</sequence>
<dbReference type="CDD" id="cd02947">
    <property type="entry name" value="TRX_family"/>
    <property type="match status" value="1"/>
</dbReference>
<dbReference type="InterPro" id="IPR036249">
    <property type="entry name" value="Thioredoxin-like_sf"/>
</dbReference>
<dbReference type="RefSeq" id="WP_141459128.1">
    <property type="nucleotide sequence ID" value="NZ_CP038141.1"/>
</dbReference>
<keyword evidence="4" id="KW-1185">Reference proteome</keyword>
<protein>
    <submittedName>
        <fullName evidence="3">Thiol reductase thioredoxin</fullName>
    </submittedName>
</protein>
<dbReference type="SUPFAM" id="SSF52833">
    <property type="entry name" value="Thioredoxin-like"/>
    <property type="match status" value="1"/>
</dbReference>
<dbReference type="KEGG" id="ssam:E3D00_00950"/>
<evidence type="ECO:0000256" key="1">
    <source>
        <dbReference type="SAM" id="SignalP"/>
    </source>
</evidence>
<dbReference type="Pfam" id="PF13899">
    <property type="entry name" value="Thioredoxin_7"/>
    <property type="match status" value="1"/>
</dbReference>